<keyword evidence="1" id="KW-1133">Transmembrane helix</keyword>
<dbReference type="EMBL" id="BGPR01022779">
    <property type="protein sequence ID" value="GBN89436.1"/>
    <property type="molecule type" value="Genomic_DNA"/>
</dbReference>
<evidence type="ECO:0000313" key="4">
    <source>
        <dbReference type="Proteomes" id="UP000499080"/>
    </source>
</evidence>
<keyword evidence="4" id="KW-1185">Reference proteome</keyword>
<dbReference type="AlphaFoldDB" id="A0A4Y2SQH3"/>
<feature type="transmembrane region" description="Helical" evidence="1">
    <location>
        <begin position="24"/>
        <end position="46"/>
    </location>
</feature>
<dbReference type="OrthoDB" id="6429093at2759"/>
<proteinExistence type="predicted"/>
<organism evidence="2 4">
    <name type="scientific">Araneus ventricosus</name>
    <name type="common">Orbweaver spider</name>
    <name type="synonym">Epeira ventricosa</name>
    <dbReference type="NCBI Taxonomy" id="182803"/>
    <lineage>
        <taxon>Eukaryota</taxon>
        <taxon>Metazoa</taxon>
        <taxon>Ecdysozoa</taxon>
        <taxon>Arthropoda</taxon>
        <taxon>Chelicerata</taxon>
        <taxon>Arachnida</taxon>
        <taxon>Araneae</taxon>
        <taxon>Araneomorphae</taxon>
        <taxon>Entelegynae</taxon>
        <taxon>Araneoidea</taxon>
        <taxon>Araneidae</taxon>
        <taxon>Araneus</taxon>
    </lineage>
</organism>
<keyword evidence="1" id="KW-0472">Membrane</keyword>
<evidence type="ECO:0000313" key="3">
    <source>
        <dbReference type="EMBL" id="GBN89436.1"/>
    </source>
</evidence>
<evidence type="ECO:0000313" key="2">
    <source>
        <dbReference type="EMBL" id="GBN89429.1"/>
    </source>
</evidence>
<dbReference type="EMBL" id="BGPR01022777">
    <property type="protein sequence ID" value="GBN89429.1"/>
    <property type="molecule type" value="Genomic_DNA"/>
</dbReference>
<keyword evidence="1" id="KW-0812">Transmembrane</keyword>
<accession>A0A4Y2SQH3</accession>
<feature type="transmembrane region" description="Helical" evidence="1">
    <location>
        <begin position="105"/>
        <end position="125"/>
    </location>
</feature>
<dbReference type="Proteomes" id="UP000499080">
    <property type="component" value="Unassembled WGS sequence"/>
</dbReference>
<sequence length="127" mass="13898">MLLIGVLNLYSAFSAVLQRKVQPQNAIELCCNAATGVIVILSLGFFSCRIPEYMMEIKESIGFLIDRNKAKNLIGVEEVSDLGRIEKKDVVYLTACGGLHFKRGFILSIAGSLLTYGLLISNLNISV</sequence>
<reference evidence="2 4" key="1">
    <citation type="journal article" date="2019" name="Sci. Rep.">
        <title>Orb-weaving spider Araneus ventricosus genome elucidates the spidroin gene catalogue.</title>
        <authorList>
            <person name="Kono N."/>
            <person name="Nakamura H."/>
            <person name="Ohtoshi R."/>
            <person name="Moran D.A.P."/>
            <person name="Shinohara A."/>
            <person name="Yoshida Y."/>
            <person name="Fujiwara M."/>
            <person name="Mori M."/>
            <person name="Tomita M."/>
            <person name="Arakawa K."/>
        </authorList>
    </citation>
    <scope>NUCLEOTIDE SEQUENCE [LARGE SCALE GENOMIC DNA]</scope>
</reference>
<name>A0A4Y2SQH3_ARAVE</name>
<comment type="caution">
    <text evidence="2">The sequence shown here is derived from an EMBL/GenBank/DDBJ whole genome shotgun (WGS) entry which is preliminary data.</text>
</comment>
<evidence type="ECO:0000256" key="1">
    <source>
        <dbReference type="SAM" id="Phobius"/>
    </source>
</evidence>
<protein>
    <submittedName>
        <fullName evidence="2">Uncharacterized protein</fullName>
    </submittedName>
</protein>
<gene>
    <name evidence="3" type="ORF">AVEN_266589_1</name>
    <name evidence="2" type="ORF">AVEN_26852_1</name>
</gene>